<gene>
    <name evidence="3" type="ORF">B0J13DRAFT_664573</name>
</gene>
<feature type="domain" description="VOC" evidence="2">
    <location>
        <begin position="8"/>
        <end position="156"/>
    </location>
</feature>
<dbReference type="PANTHER" id="PTHR43048">
    <property type="entry name" value="METHYLMALONYL-COA EPIMERASE"/>
    <property type="match status" value="1"/>
</dbReference>
<comment type="caution">
    <text evidence="3">The sequence shown here is derived from an EMBL/GenBank/DDBJ whole genome shotgun (WGS) entry which is preliminary data.</text>
</comment>
<dbReference type="InterPro" id="IPR029068">
    <property type="entry name" value="Glyas_Bleomycin-R_OHBP_Dase"/>
</dbReference>
<dbReference type="Gene3D" id="3.10.180.10">
    <property type="entry name" value="2,3-Dihydroxybiphenyl 1,2-Dioxygenase, domain 1"/>
    <property type="match status" value="1"/>
</dbReference>
<dbReference type="Proteomes" id="UP000717696">
    <property type="component" value="Unassembled WGS sequence"/>
</dbReference>
<dbReference type="OrthoDB" id="16820at2759"/>
<sequence>MAGQENLLFNHVGISVPNLDAAIDFYTNVFGFHVLRLVARDRVEHPEAPVFKMYGRQLQKVKVAFLTTGNGIGFEIFEFVDPPYNGQAAGGERFEDGTYTQGGFFHIAITTADIVAVTKRAVEKGGRDISGLVDIYGNNASYISDPWGNVIELMTISYERMNA</sequence>
<dbReference type="GO" id="GO:0046491">
    <property type="term" value="P:L-methylmalonyl-CoA metabolic process"/>
    <property type="evidence" value="ECO:0007669"/>
    <property type="project" value="TreeGrafter"/>
</dbReference>
<dbReference type="PROSITE" id="PS51819">
    <property type="entry name" value="VOC"/>
    <property type="match status" value="1"/>
</dbReference>
<dbReference type="InterPro" id="IPR004360">
    <property type="entry name" value="Glyas_Fos-R_dOase_dom"/>
</dbReference>
<evidence type="ECO:0000259" key="2">
    <source>
        <dbReference type="PROSITE" id="PS51819"/>
    </source>
</evidence>
<dbReference type="AlphaFoldDB" id="A0A9P9EXE0"/>
<keyword evidence="3" id="KW-0560">Oxidoreductase</keyword>
<dbReference type="PROSITE" id="PS00934">
    <property type="entry name" value="GLYOXALASE_I_1"/>
    <property type="match status" value="1"/>
</dbReference>
<reference evidence="3" key="1">
    <citation type="journal article" date="2021" name="Nat. Commun.">
        <title>Genetic determinants of endophytism in the Arabidopsis root mycobiome.</title>
        <authorList>
            <person name="Mesny F."/>
            <person name="Miyauchi S."/>
            <person name="Thiergart T."/>
            <person name="Pickel B."/>
            <person name="Atanasova L."/>
            <person name="Karlsson M."/>
            <person name="Huettel B."/>
            <person name="Barry K.W."/>
            <person name="Haridas S."/>
            <person name="Chen C."/>
            <person name="Bauer D."/>
            <person name="Andreopoulos W."/>
            <person name="Pangilinan J."/>
            <person name="LaButti K."/>
            <person name="Riley R."/>
            <person name="Lipzen A."/>
            <person name="Clum A."/>
            <person name="Drula E."/>
            <person name="Henrissat B."/>
            <person name="Kohler A."/>
            <person name="Grigoriev I.V."/>
            <person name="Martin F.M."/>
            <person name="Hacquard S."/>
        </authorList>
    </citation>
    <scope>NUCLEOTIDE SEQUENCE</scope>
    <source>
        <strain evidence="3">MPI-CAGE-AT-0021</strain>
    </source>
</reference>
<organism evidence="3 4">
    <name type="scientific">Dactylonectria estremocensis</name>
    <dbReference type="NCBI Taxonomy" id="1079267"/>
    <lineage>
        <taxon>Eukaryota</taxon>
        <taxon>Fungi</taxon>
        <taxon>Dikarya</taxon>
        <taxon>Ascomycota</taxon>
        <taxon>Pezizomycotina</taxon>
        <taxon>Sordariomycetes</taxon>
        <taxon>Hypocreomycetidae</taxon>
        <taxon>Hypocreales</taxon>
        <taxon>Nectriaceae</taxon>
        <taxon>Dactylonectria</taxon>
    </lineage>
</organism>
<name>A0A9P9EXE0_9HYPO</name>
<dbReference type="InterPro" id="IPR018146">
    <property type="entry name" value="Glyoxalase_1_CS"/>
</dbReference>
<dbReference type="SUPFAM" id="SSF54593">
    <property type="entry name" value="Glyoxalase/Bleomycin resistance protein/Dihydroxybiphenyl dioxygenase"/>
    <property type="match status" value="1"/>
</dbReference>
<proteinExistence type="predicted"/>
<keyword evidence="4" id="KW-1185">Reference proteome</keyword>
<protein>
    <submittedName>
        <fullName evidence="3">Glyoxalase/Bleomycin resistance protein/Dihydroxybiphenyl dioxygenase</fullName>
    </submittedName>
</protein>
<dbReference type="GO" id="GO:0004462">
    <property type="term" value="F:lactoylglutathione lyase activity"/>
    <property type="evidence" value="ECO:0007669"/>
    <property type="project" value="InterPro"/>
</dbReference>
<evidence type="ECO:0000313" key="3">
    <source>
        <dbReference type="EMBL" id="KAH7146871.1"/>
    </source>
</evidence>
<dbReference type="GO" id="GO:0004493">
    <property type="term" value="F:methylmalonyl-CoA epimerase activity"/>
    <property type="evidence" value="ECO:0007669"/>
    <property type="project" value="TreeGrafter"/>
</dbReference>
<dbReference type="InterPro" id="IPR051785">
    <property type="entry name" value="MMCE/EMCE_epimerase"/>
</dbReference>
<dbReference type="EMBL" id="JAGMUU010000008">
    <property type="protein sequence ID" value="KAH7146871.1"/>
    <property type="molecule type" value="Genomic_DNA"/>
</dbReference>
<keyword evidence="1" id="KW-0479">Metal-binding</keyword>
<dbReference type="InterPro" id="IPR037523">
    <property type="entry name" value="VOC_core"/>
</dbReference>
<dbReference type="GO" id="GO:0051213">
    <property type="term" value="F:dioxygenase activity"/>
    <property type="evidence" value="ECO:0007669"/>
    <property type="project" value="UniProtKB-KW"/>
</dbReference>
<dbReference type="Pfam" id="PF00903">
    <property type="entry name" value="Glyoxalase"/>
    <property type="match status" value="1"/>
</dbReference>
<evidence type="ECO:0000256" key="1">
    <source>
        <dbReference type="ARBA" id="ARBA00022723"/>
    </source>
</evidence>
<keyword evidence="3" id="KW-0223">Dioxygenase</keyword>
<dbReference type="GO" id="GO:0046872">
    <property type="term" value="F:metal ion binding"/>
    <property type="evidence" value="ECO:0007669"/>
    <property type="project" value="UniProtKB-KW"/>
</dbReference>
<accession>A0A9P9EXE0</accession>
<evidence type="ECO:0000313" key="4">
    <source>
        <dbReference type="Proteomes" id="UP000717696"/>
    </source>
</evidence>
<dbReference type="PANTHER" id="PTHR43048:SF6">
    <property type="entry name" value="BLR8189 PROTEIN"/>
    <property type="match status" value="1"/>
</dbReference>